<dbReference type="Gene3D" id="2.40.40.10">
    <property type="entry name" value="RlpA-like domain"/>
    <property type="match status" value="1"/>
</dbReference>
<dbReference type="EMBL" id="NLAX01001139">
    <property type="protein sequence ID" value="PKS05839.1"/>
    <property type="molecule type" value="Genomic_DNA"/>
</dbReference>
<accession>A0A2N3N086</accession>
<dbReference type="InterPro" id="IPR036908">
    <property type="entry name" value="RlpA-like_sf"/>
</dbReference>
<dbReference type="SUPFAM" id="SSF50685">
    <property type="entry name" value="Barwin-like endoglucanases"/>
    <property type="match status" value="1"/>
</dbReference>
<evidence type="ECO:0000313" key="4">
    <source>
        <dbReference type="Proteomes" id="UP000233524"/>
    </source>
</evidence>
<dbReference type="InterPro" id="IPR051477">
    <property type="entry name" value="Expansin_CellWall"/>
</dbReference>
<keyword evidence="4" id="KW-1185">Reference proteome</keyword>
<feature type="compositionally biased region" description="Low complexity" evidence="2">
    <location>
        <begin position="115"/>
        <end position="139"/>
    </location>
</feature>
<organism evidence="3 4">
    <name type="scientific">Lomentospora prolificans</name>
    <dbReference type="NCBI Taxonomy" id="41688"/>
    <lineage>
        <taxon>Eukaryota</taxon>
        <taxon>Fungi</taxon>
        <taxon>Dikarya</taxon>
        <taxon>Ascomycota</taxon>
        <taxon>Pezizomycotina</taxon>
        <taxon>Sordariomycetes</taxon>
        <taxon>Hypocreomycetidae</taxon>
        <taxon>Microascales</taxon>
        <taxon>Microascaceae</taxon>
        <taxon>Lomentospora</taxon>
    </lineage>
</organism>
<comment type="caution">
    <text evidence="3">The sequence shown here is derived from an EMBL/GenBank/DDBJ whole genome shotgun (WGS) entry which is preliminary data.</text>
</comment>
<dbReference type="Proteomes" id="UP000233524">
    <property type="component" value="Unassembled WGS sequence"/>
</dbReference>
<dbReference type="OrthoDB" id="623670at2759"/>
<reference evidence="3 4" key="1">
    <citation type="journal article" date="2017" name="G3 (Bethesda)">
        <title>First Draft Genome Sequence of the Pathogenic Fungus Lomentospora prolificans (Formerly Scedosporium prolificans).</title>
        <authorList>
            <person name="Luo R."/>
            <person name="Zimin A."/>
            <person name="Workman R."/>
            <person name="Fan Y."/>
            <person name="Pertea G."/>
            <person name="Grossman N."/>
            <person name="Wear M.P."/>
            <person name="Jia B."/>
            <person name="Miller H."/>
            <person name="Casadevall A."/>
            <person name="Timp W."/>
            <person name="Zhang S.X."/>
            <person name="Salzberg S.L."/>
        </authorList>
    </citation>
    <scope>NUCLEOTIDE SEQUENCE [LARGE SCALE GENOMIC DNA]</scope>
    <source>
        <strain evidence="3 4">JHH-5317</strain>
    </source>
</reference>
<protein>
    <recommendedName>
        <fullName evidence="5">RlpA-like protein double-psi beta-barrel domain-containing protein</fullName>
    </recommendedName>
</protein>
<sequence length="261" mass="27319">MKPSFILPAVFAAAAVAQPHNLNRGRQAKNAAPVVEKRAVHTEWVIETAWVTQTEYVDGTTTITVDAQATPVSEDANVETGKDAQFFETPSQESTSKPTSVAQAAPEPPASTREPTSQAAAPTPASISPSSVSVSQEEPAAQREATSSSSGEYDTSMGGSGELTYYTLGLGACGWNDAGKDSSEYYVAISAQVMGALSNNNPLCGRTITVVANGKSIVATIRDKCGDCAPTHIDGTTKLFLDLFGDLGPGRMPVEWYLNAA</sequence>
<evidence type="ECO:0000313" key="3">
    <source>
        <dbReference type="EMBL" id="PKS05839.1"/>
    </source>
</evidence>
<dbReference type="CDD" id="cd22191">
    <property type="entry name" value="DPBB_RlpA_EXP_N-like"/>
    <property type="match status" value="1"/>
</dbReference>
<dbReference type="PANTHER" id="PTHR31836">
    <property type="match status" value="1"/>
</dbReference>
<evidence type="ECO:0008006" key="5">
    <source>
        <dbReference type="Google" id="ProtNLM"/>
    </source>
</evidence>
<name>A0A2N3N086_9PEZI</name>
<dbReference type="PANTHER" id="PTHR31836:SF28">
    <property type="entry name" value="SRCR DOMAIN-CONTAINING PROTEIN-RELATED"/>
    <property type="match status" value="1"/>
</dbReference>
<evidence type="ECO:0000256" key="1">
    <source>
        <dbReference type="ARBA" id="ARBA00022729"/>
    </source>
</evidence>
<dbReference type="STRING" id="41688.A0A2N3N086"/>
<gene>
    <name evidence="3" type="ORF">jhhlp_007668</name>
</gene>
<dbReference type="AlphaFoldDB" id="A0A2N3N086"/>
<keyword evidence="1" id="KW-0732">Signal</keyword>
<feature type="compositionally biased region" description="Polar residues" evidence="2">
    <location>
        <begin position="88"/>
        <end position="102"/>
    </location>
</feature>
<feature type="region of interest" description="Disordered" evidence="2">
    <location>
        <begin position="87"/>
        <end position="157"/>
    </location>
</feature>
<proteinExistence type="predicted"/>
<dbReference type="InParanoid" id="A0A2N3N086"/>
<evidence type="ECO:0000256" key="2">
    <source>
        <dbReference type="SAM" id="MobiDB-lite"/>
    </source>
</evidence>
<feature type="compositionally biased region" description="Polar residues" evidence="2">
    <location>
        <begin position="144"/>
        <end position="153"/>
    </location>
</feature>
<dbReference type="VEuPathDB" id="FungiDB:jhhlp_007668"/>